<dbReference type="EMBL" id="BTSX01000001">
    <property type="protein sequence ID" value="GMS77997.1"/>
    <property type="molecule type" value="Genomic_DNA"/>
</dbReference>
<dbReference type="Proteomes" id="UP001432027">
    <property type="component" value="Unassembled WGS sequence"/>
</dbReference>
<name>A0AAV5S605_9BILA</name>
<organism evidence="4 5">
    <name type="scientific">Pristionchus entomophagus</name>
    <dbReference type="NCBI Taxonomy" id="358040"/>
    <lineage>
        <taxon>Eukaryota</taxon>
        <taxon>Metazoa</taxon>
        <taxon>Ecdysozoa</taxon>
        <taxon>Nematoda</taxon>
        <taxon>Chromadorea</taxon>
        <taxon>Rhabditida</taxon>
        <taxon>Rhabditina</taxon>
        <taxon>Diplogasteromorpha</taxon>
        <taxon>Diplogasteroidea</taxon>
        <taxon>Neodiplogasteridae</taxon>
        <taxon>Pristionchus</taxon>
    </lineage>
</organism>
<reference evidence="4" key="1">
    <citation type="submission" date="2023-10" db="EMBL/GenBank/DDBJ databases">
        <title>Genome assembly of Pristionchus species.</title>
        <authorList>
            <person name="Yoshida K."/>
            <person name="Sommer R.J."/>
        </authorList>
    </citation>
    <scope>NUCLEOTIDE SEQUENCE</scope>
    <source>
        <strain evidence="4">RS0144</strain>
    </source>
</reference>
<feature type="region of interest" description="Disordered" evidence="2">
    <location>
        <begin position="28"/>
        <end position="60"/>
    </location>
</feature>
<dbReference type="GO" id="GO:0008270">
    <property type="term" value="F:zinc ion binding"/>
    <property type="evidence" value="ECO:0007669"/>
    <property type="project" value="UniProtKB-KW"/>
</dbReference>
<dbReference type="PANTHER" id="PTHR33845:SF1">
    <property type="entry name" value="C2H2-TYPE DOMAIN-CONTAINING PROTEIN"/>
    <property type="match status" value="1"/>
</dbReference>
<dbReference type="PROSITE" id="PS00028">
    <property type="entry name" value="ZINC_FINGER_C2H2_1"/>
    <property type="match status" value="1"/>
</dbReference>
<dbReference type="PANTHER" id="PTHR33845">
    <property type="entry name" value="C2H2-TYPE DOMAIN-CONTAINING PROTEIN"/>
    <property type="match status" value="1"/>
</dbReference>
<proteinExistence type="predicted"/>
<feature type="domain" description="C2H2-type" evidence="3">
    <location>
        <begin position="67"/>
        <end position="98"/>
    </location>
</feature>
<keyword evidence="5" id="KW-1185">Reference proteome</keyword>
<keyword evidence="1" id="KW-0479">Metal-binding</keyword>
<evidence type="ECO:0000256" key="1">
    <source>
        <dbReference type="PROSITE-ProRule" id="PRU00042"/>
    </source>
</evidence>
<gene>
    <name evidence="4" type="ORF">PENTCL1PPCAC_172</name>
</gene>
<evidence type="ECO:0000256" key="2">
    <source>
        <dbReference type="SAM" id="MobiDB-lite"/>
    </source>
</evidence>
<dbReference type="InterPro" id="IPR013087">
    <property type="entry name" value="Znf_C2H2_type"/>
</dbReference>
<feature type="compositionally biased region" description="Acidic residues" evidence="2">
    <location>
        <begin position="195"/>
        <end position="218"/>
    </location>
</feature>
<sequence length="239" mass="27492">MQPNDAKLVVKGSGGTLSKETFWRKLGDRKYDENQPVETHDDTTSRKVISSQDSKKNRRPKLEDTLFRCPIATCSKEFLSEKNLEKHMDVGKHDSQPEKMNLQDITLNLFSVYLEKAVTPKVCPVIDEAMRSLTDGPTISENGRLLPMGWALPKRRPSIKFSDTVKKFLKEIYEEGERRDRVPKRGSRSKRSADDSEPDEVNDLFDTEGDPEVEWETEPLFDEAEDYREAIKKAHAELF</sequence>
<keyword evidence="1" id="KW-0863">Zinc-finger</keyword>
<feature type="region of interest" description="Disordered" evidence="2">
    <location>
        <begin position="179"/>
        <end position="218"/>
    </location>
</feature>
<comment type="caution">
    <text evidence="4">The sequence shown here is derived from an EMBL/GenBank/DDBJ whole genome shotgun (WGS) entry which is preliminary data.</text>
</comment>
<feature type="compositionally biased region" description="Basic and acidic residues" evidence="2">
    <location>
        <begin position="28"/>
        <end position="45"/>
    </location>
</feature>
<feature type="non-terminal residue" evidence="4">
    <location>
        <position position="239"/>
    </location>
</feature>
<evidence type="ECO:0000313" key="5">
    <source>
        <dbReference type="Proteomes" id="UP001432027"/>
    </source>
</evidence>
<keyword evidence="1" id="KW-0862">Zinc</keyword>
<dbReference type="AlphaFoldDB" id="A0AAV5S605"/>
<dbReference type="PROSITE" id="PS50157">
    <property type="entry name" value="ZINC_FINGER_C2H2_2"/>
    <property type="match status" value="1"/>
</dbReference>
<feature type="compositionally biased region" description="Basic residues" evidence="2">
    <location>
        <begin position="181"/>
        <end position="190"/>
    </location>
</feature>
<accession>A0AAV5S605</accession>
<evidence type="ECO:0000259" key="3">
    <source>
        <dbReference type="PROSITE" id="PS50157"/>
    </source>
</evidence>
<evidence type="ECO:0000313" key="4">
    <source>
        <dbReference type="EMBL" id="GMS77997.1"/>
    </source>
</evidence>
<protein>
    <recommendedName>
        <fullName evidence="3">C2H2-type domain-containing protein</fullName>
    </recommendedName>
</protein>